<keyword evidence="3" id="KW-1185">Reference proteome</keyword>
<sequence length="228" mass="26666">MEIIDFIVLVVLAAIAVVFCLLPTTVQQWFAAHLSFGHFGIRTIKRRHDQTDTLGNFILFLCLVFCCLYWKIPQYFLLLYTILFGISFLILMSQTYRISQTYSKKKQISLILAIFTMCAIAYCSAIGLLNGHQIMKDLPVFLQSLQKNETSSFFYYVRHYEWVSVILSGLVMFYTFYLVWAQFKYMRLENSFKADNMIFFWIKVIFVSILSIGLGYGGYRIIALAYYL</sequence>
<dbReference type="OrthoDB" id="1648800at2"/>
<accession>A0A3N0HYM3</accession>
<keyword evidence="1" id="KW-0812">Transmembrane</keyword>
<feature type="transmembrane region" description="Helical" evidence="1">
    <location>
        <begin position="200"/>
        <end position="227"/>
    </location>
</feature>
<evidence type="ECO:0000256" key="1">
    <source>
        <dbReference type="SAM" id="Phobius"/>
    </source>
</evidence>
<dbReference type="AlphaFoldDB" id="A0A3N0HYM3"/>
<feature type="transmembrane region" description="Helical" evidence="1">
    <location>
        <begin position="78"/>
        <end position="96"/>
    </location>
</feature>
<keyword evidence="1" id="KW-1133">Transmembrane helix</keyword>
<dbReference type="RefSeq" id="WP_128520868.1">
    <property type="nucleotide sequence ID" value="NZ_JALFCT010000016.1"/>
</dbReference>
<feature type="transmembrane region" description="Helical" evidence="1">
    <location>
        <begin position="108"/>
        <end position="129"/>
    </location>
</feature>
<protein>
    <submittedName>
        <fullName evidence="2">Uncharacterized protein</fullName>
    </submittedName>
</protein>
<feature type="transmembrane region" description="Helical" evidence="1">
    <location>
        <begin position="53"/>
        <end position="72"/>
    </location>
</feature>
<name>A0A3N0HYM3_9FIRM</name>
<reference evidence="2 3" key="1">
    <citation type="submission" date="2018-11" db="EMBL/GenBank/DDBJ databases">
        <title>Clostridium sp. nov., a member of the family Erysipelotrichaceae isolated from pig faeces.</title>
        <authorList>
            <person name="Chang Y.-H."/>
        </authorList>
    </citation>
    <scope>NUCLEOTIDE SEQUENCE [LARGE SCALE GENOMIC DNA]</scope>
    <source>
        <strain evidence="2 3">YH-panp20</strain>
    </source>
</reference>
<proteinExistence type="predicted"/>
<gene>
    <name evidence="2" type="ORF">EDX97_09270</name>
</gene>
<keyword evidence="1" id="KW-0472">Membrane</keyword>
<evidence type="ECO:0000313" key="2">
    <source>
        <dbReference type="EMBL" id="RNM29804.1"/>
    </source>
</evidence>
<dbReference type="EMBL" id="RJQC01000003">
    <property type="protein sequence ID" value="RNM29804.1"/>
    <property type="molecule type" value="Genomic_DNA"/>
</dbReference>
<feature type="transmembrane region" description="Helical" evidence="1">
    <location>
        <begin position="6"/>
        <end position="32"/>
    </location>
</feature>
<comment type="caution">
    <text evidence="2">The sequence shown here is derived from an EMBL/GenBank/DDBJ whole genome shotgun (WGS) entry which is preliminary data.</text>
</comment>
<organism evidence="2 3">
    <name type="scientific">Absicoccus porci</name>
    <dbReference type="NCBI Taxonomy" id="2486576"/>
    <lineage>
        <taxon>Bacteria</taxon>
        <taxon>Bacillati</taxon>
        <taxon>Bacillota</taxon>
        <taxon>Erysipelotrichia</taxon>
        <taxon>Erysipelotrichales</taxon>
        <taxon>Erysipelotrichaceae</taxon>
        <taxon>Absicoccus</taxon>
    </lineage>
</organism>
<feature type="transmembrane region" description="Helical" evidence="1">
    <location>
        <begin position="162"/>
        <end position="180"/>
    </location>
</feature>
<dbReference type="Proteomes" id="UP000276568">
    <property type="component" value="Unassembled WGS sequence"/>
</dbReference>
<evidence type="ECO:0000313" key="3">
    <source>
        <dbReference type="Proteomes" id="UP000276568"/>
    </source>
</evidence>